<protein>
    <recommendedName>
        <fullName evidence="5">Lipoprotein</fullName>
    </recommendedName>
</protein>
<feature type="chain" id="PRO_5032872890" description="Lipoprotein" evidence="2">
    <location>
        <begin position="25"/>
        <end position="81"/>
    </location>
</feature>
<feature type="region of interest" description="Disordered" evidence="1">
    <location>
        <begin position="18"/>
        <end position="81"/>
    </location>
</feature>
<comment type="caution">
    <text evidence="3">The sequence shown here is derived from an EMBL/GenBank/DDBJ whole genome shotgun (WGS) entry which is preliminary data.</text>
</comment>
<proteinExistence type="predicted"/>
<dbReference type="PROSITE" id="PS51257">
    <property type="entry name" value="PROKAR_LIPOPROTEIN"/>
    <property type="match status" value="1"/>
</dbReference>
<evidence type="ECO:0008006" key="5">
    <source>
        <dbReference type="Google" id="ProtNLM"/>
    </source>
</evidence>
<dbReference type="AlphaFoldDB" id="A0A829YAZ2"/>
<name>A0A829YAZ2_9GAMM</name>
<evidence type="ECO:0000313" key="4">
    <source>
        <dbReference type="Proteomes" id="UP000445000"/>
    </source>
</evidence>
<organism evidence="3 4">
    <name type="scientific">Steroidobacter agaridevorans</name>
    <dbReference type="NCBI Taxonomy" id="2695856"/>
    <lineage>
        <taxon>Bacteria</taxon>
        <taxon>Pseudomonadati</taxon>
        <taxon>Pseudomonadota</taxon>
        <taxon>Gammaproteobacteria</taxon>
        <taxon>Steroidobacterales</taxon>
        <taxon>Steroidobacteraceae</taxon>
        <taxon>Steroidobacter</taxon>
    </lineage>
</organism>
<keyword evidence="2" id="KW-0732">Signal</keyword>
<dbReference type="EMBL" id="BLJN01000002">
    <property type="protein sequence ID" value="GFE80008.1"/>
    <property type="molecule type" value="Genomic_DNA"/>
</dbReference>
<evidence type="ECO:0000256" key="2">
    <source>
        <dbReference type="SAM" id="SignalP"/>
    </source>
</evidence>
<evidence type="ECO:0000256" key="1">
    <source>
        <dbReference type="SAM" id="MobiDB-lite"/>
    </source>
</evidence>
<sequence length="81" mass="8543">MRKFLCISAALLALAACSKGGHPAGDDPTRNNEPPGEGRPMDSNPSARDPLPETTPDKERPYATDSATEQTTTAPPDPDPK</sequence>
<accession>A0A829YAZ2</accession>
<keyword evidence="4" id="KW-1185">Reference proteome</keyword>
<dbReference type="Proteomes" id="UP000445000">
    <property type="component" value="Unassembled WGS sequence"/>
</dbReference>
<gene>
    <name evidence="3" type="ORF">GCM10011487_20080</name>
</gene>
<feature type="signal peptide" evidence="2">
    <location>
        <begin position="1"/>
        <end position="24"/>
    </location>
</feature>
<feature type="compositionally biased region" description="Polar residues" evidence="1">
    <location>
        <begin position="65"/>
        <end position="74"/>
    </location>
</feature>
<reference evidence="4" key="1">
    <citation type="submission" date="2020-01" db="EMBL/GenBank/DDBJ databases">
        <title>'Steroidobacter agaridevorans' sp. nov., agar-degrading bacteria isolated from rhizosphere soils.</title>
        <authorList>
            <person name="Ikenaga M."/>
            <person name="Kataoka M."/>
            <person name="Murouchi A."/>
            <person name="Katsuragi S."/>
            <person name="Sakai M."/>
        </authorList>
    </citation>
    <scope>NUCLEOTIDE SEQUENCE [LARGE SCALE GENOMIC DNA]</scope>
    <source>
        <strain evidence="4">YU21-B</strain>
    </source>
</reference>
<evidence type="ECO:0000313" key="3">
    <source>
        <dbReference type="EMBL" id="GFE80008.1"/>
    </source>
</evidence>